<accession>A0AAW5KDU5</accession>
<dbReference type="AlphaFoldDB" id="A0AAW5KDU5"/>
<protein>
    <submittedName>
        <fullName evidence="1">Uncharacterized protein</fullName>
    </submittedName>
</protein>
<proteinExistence type="predicted"/>
<name>A0AAW5KDU5_9FIRM</name>
<reference evidence="1" key="1">
    <citation type="submission" date="2022-06" db="EMBL/GenBank/DDBJ databases">
        <title>Isolation of gut microbiota from human fecal samples.</title>
        <authorList>
            <person name="Pamer E.G."/>
            <person name="Barat B."/>
            <person name="Waligurski E."/>
            <person name="Medina S."/>
            <person name="Paddock L."/>
            <person name="Mostad J."/>
        </authorList>
    </citation>
    <scope>NUCLEOTIDE SEQUENCE</scope>
    <source>
        <strain evidence="1">DFI.7.96</strain>
    </source>
</reference>
<dbReference type="EMBL" id="JANGAB010000002">
    <property type="protein sequence ID" value="MCQ4949139.1"/>
    <property type="molecule type" value="Genomic_DNA"/>
</dbReference>
<dbReference type="Proteomes" id="UP001205063">
    <property type="component" value="Unassembled WGS sequence"/>
</dbReference>
<comment type="caution">
    <text evidence="1">The sequence shown here is derived from an EMBL/GenBank/DDBJ whole genome shotgun (WGS) entry which is preliminary data.</text>
</comment>
<sequence>MVQESGKWVPQFVGADGGAAITAGAYGMYSRTGNVVTVSFDIIWRSAGTLQGLVCLGGFPFCMGGPTGAARSYFVGYKYKLTFSVDGALFLTSPGDGSTAYIRIQNGNSFSNLDASSFQEGTEIAGTITYLT</sequence>
<gene>
    <name evidence="1" type="ORF">NE646_05595</name>
</gene>
<organism evidence="1 2">
    <name type="scientific">Bittarella massiliensis</name>
    <name type="common">ex Durand et al. 2017</name>
    <dbReference type="NCBI Taxonomy" id="1720313"/>
    <lineage>
        <taxon>Bacteria</taxon>
        <taxon>Bacillati</taxon>
        <taxon>Bacillota</taxon>
        <taxon>Clostridia</taxon>
        <taxon>Eubacteriales</taxon>
        <taxon>Oscillospiraceae</taxon>
        <taxon>Bittarella (ex Durand et al. 2017)</taxon>
    </lineage>
</organism>
<evidence type="ECO:0000313" key="1">
    <source>
        <dbReference type="EMBL" id="MCQ4949139.1"/>
    </source>
</evidence>
<evidence type="ECO:0000313" key="2">
    <source>
        <dbReference type="Proteomes" id="UP001205063"/>
    </source>
</evidence>
<dbReference type="RefSeq" id="WP_185914992.1">
    <property type="nucleotide sequence ID" value="NZ_JACMSD010000002.1"/>
</dbReference>